<gene>
    <name evidence="4" type="primary">Dhrs11_2</name>
    <name evidence="4" type="ORF">B7P43_G08191</name>
</gene>
<dbReference type="Gene3D" id="3.40.50.720">
    <property type="entry name" value="NAD(P)-binding Rossmann-like Domain"/>
    <property type="match status" value="1"/>
</dbReference>
<dbReference type="STRING" id="105785.A0A2J7RI57"/>
<reference evidence="4 5" key="1">
    <citation type="submission" date="2017-12" db="EMBL/GenBank/DDBJ databases">
        <title>Hemimetabolous genomes reveal molecular basis of termite eusociality.</title>
        <authorList>
            <person name="Harrison M.C."/>
            <person name="Jongepier E."/>
            <person name="Robertson H.M."/>
            <person name="Arning N."/>
            <person name="Bitard-Feildel T."/>
            <person name="Chao H."/>
            <person name="Childers C.P."/>
            <person name="Dinh H."/>
            <person name="Doddapaneni H."/>
            <person name="Dugan S."/>
            <person name="Gowin J."/>
            <person name="Greiner C."/>
            <person name="Han Y."/>
            <person name="Hu H."/>
            <person name="Hughes D.S.T."/>
            <person name="Huylmans A.-K."/>
            <person name="Kemena C."/>
            <person name="Kremer L.P.M."/>
            <person name="Lee S.L."/>
            <person name="Lopez-Ezquerra A."/>
            <person name="Mallet L."/>
            <person name="Monroy-Kuhn J.M."/>
            <person name="Moser A."/>
            <person name="Murali S.C."/>
            <person name="Muzny D.M."/>
            <person name="Otani S."/>
            <person name="Piulachs M.-D."/>
            <person name="Poelchau M."/>
            <person name="Qu J."/>
            <person name="Schaub F."/>
            <person name="Wada-Katsumata A."/>
            <person name="Worley K.C."/>
            <person name="Xie Q."/>
            <person name="Ylla G."/>
            <person name="Poulsen M."/>
            <person name="Gibbs R.A."/>
            <person name="Schal C."/>
            <person name="Richards S."/>
            <person name="Belles X."/>
            <person name="Korb J."/>
            <person name="Bornberg-Bauer E."/>
        </authorList>
    </citation>
    <scope>NUCLEOTIDE SEQUENCE [LARGE SCALE GENOMIC DNA]</scope>
    <source>
        <tissue evidence="4">Whole body</tissue>
    </source>
</reference>
<sequence length="260" mass="28570">MERWAGRVAVVTGSSAGIGMAIAEELVKKGLKVAGLARRIDRIQEASAKLQNMPGELHPVHCDVTKEQDILTAFSWIKEHLGGVDIMINNAGIVHQSFLIDGETSDWLQMLDVNVLGLSICTREAIRSMKEHGITDGHVVHLNSIAGHGLPQSSRMLHMYAASKNAVTALTEGLRRELVKDSSRIRVTSISPGLVRTEIFEVGHMQNITSEELFSENAYLEPRDIVDAVIYVLGTPEHVQVNTTAILILGTKFYMIPRSL</sequence>
<evidence type="ECO:0000256" key="1">
    <source>
        <dbReference type="ARBA" id="ARBA00006484"/>
    </source>
</evidence>
<dbReference type="PRINTS" id="PR00081">
    <property type="entry name" value="GDHRDH"/>
</dbReference>
<dbReference type="PANTHER" id="PTHR43115">
    <property type="entry name" value="DEHYDROGENASE/REDUCTASE SDR FAMILY MEMBER 11"/>
    <property type="match status" value="1"/>
</dbReference>
<comment type="caution">
    <text evidence="4">The sequence shown here is derived from an EMBL/GenBank/DDBJ whole genome shotgun (WGS) entry which is preliminary data.</text>
</comment>
<dbReference type="Pfam" id="PF00106">
    <property type="entry name" value="adh_short"/>
    <property type="match status" value="1"/>
</dbReference>
<dbReference type="PANTHER" id="PTHR43115:SF4">
    <property type="entry name" value="DEHYDROGENASE_REDUCTASE SDR FAMILY MEMBER 11"/>
    <property type="match status" value="1"/>
</dbReference>
<proteinExistence type="inferred from homology"/>
<keyword evidence="2" id="KW-0560">Oxidoreductase</keyword>
<dbReference type="InterPro" id="IPR036291">
    <property type="entry name" value="NAD(P)-bd_dom_sf"/>
</dbReference>
<keyword evidence="5" id="KW-1185">Reference proteome</keyword>
<accession>A0A2J7RI57</accession>
<evidence type="ECO:0000256" key="2">
    <source>
        <dbReference type="ARBA" id="ARBA00023002"/>
    </source>
</evidence>
<dbReference type="FunFam" id="3.40.50.720:FF:000047">
    <property type="entry name" value="NADP-dependent L-serine/L-allo-threonine dehydrogenase"/>
    <property type="match status" value="1"/>
</dbReference>
<protein>
    <submittedName>
        <fullName evidence="4">Dehydrogenase/reductase SDR family member 11</fullName>
    </submittedName>
</protein>
<dbReference type="EMBL" id="NEVH01003505">
    <property type="protein sequence ID" value="PNF40506.1"/>
    <property type="molecule type" value="Genomic_DNA"/>
</dbReference>
<evidence type="ECO:0000313" key="4">
    <source>
        <dbReference type="EMBL" id="PNF40506.1"/>
    </source>
</evidence>
<dbReference type="GO" id="GO:0016616">
    <property type="term" value="F:oxidoreductase activity, acting on the CH-OH group of donors, NAD or NADP as acceptor"/>
    <property type="evidence" value="ECO:0007669"/>
    <property type="project" value="UniProtKB-ARBA"/>
</dbReference>
<evidence type="ECO:0000313" key="5">
    <source>
        <dbReference type="Proteomes" id="UP000235965"/>
    </source>
</evidence>
<dbReference type="Proteomes" id="UP000235965">
    <property type="component" value="Unassembled WGS sequence"/>
</dbReference>
<organism evidence="4 5">
    <name type="scientific">Cryptotermes secundus</name>
    <dbReference type="NCBI Taxonomy" id="105785"/>
    <lineage>
        <taxon>Eukaryota</taxon>
        <taxon>Metazoa</taxon>
        <taxon>Ecdysozoa</taxon>
        <taxon>Arthropoda</taxon>
        <taxon>Hexapoda</taxon>
        <taxon>Insecta</taxon>
        <taxon>Pterygota</taxon>
        <taxon>Neoptera</taxon>
        <taxon>Polyneoptera</taxon>
        <taxon>Dictyoptera</taxon>
        <taxon>Blattodea</taxon>
        <taxon>Blattoidea</taxon>
        <taxon>Termitoidae</taxon>
        <taxon>Kalotermitidae</taxon>
        <taxon>Cryptotermitinae</taxon>
        <taxon>Cryptotermes</taxon>
    </lineage>
</organism>
<dbReference type="InParanoid" id="A0A2J7RI57"/>
<comment type="similarity">
    <text evidence="1 3">Belongs to the short-chain dehydrogenases/reductases (SDR) family.</text>
</comment>
<dbReference type="OrthoDB" id="1933717at2759"/>
<name>A0A2J7RI57_9NEOP</name>
<dbReference type="PRINTS" id="PR00080">
    <property type="entry name" value="SDRFAMILY"/>
</dbReference>
<dbReference type="FunCoup" id="A0A2J7RI57">
    <property type="interactions" value="161"/>
</dbReference>
<evidence type="ECO:0000256" key="3">
    <source>
        <dbReference type="RuleBase" id="RU000363"/>
    </source>
</evidence>
<dbReference type="SUPFAM" id="SSF51735">
    <property type="entry name" value="NAD(P)-binding Rossmann-fold domains"/>
    <property type="match status" value="1"/>
</dbReference>
<dbReference type="InterPro" id="IPR002347">
    <property type="entry name" value="SDR_fam"/>
</dbReference>
<dbReference type="AlphaFoldDB" id="A0A2J7RI57"/>